<comment type="caution">
    <text evidence="2">The sequence shown here is derived from an EMBL/GenBank/DDBJ whole genome shotgun (WGS) entry which is preliminary data.</text>
</comment>
<feature type="region of interest" description="Disordered" evidence="1">
    <location>
        <begin position="1"/>
        <end position="48"/>
    </location>
</feature>
<evidence type="ECO:0000256" key="1">
    <source>
        <dbReference type="SAM" id="MobiDB-lite"/>
    </source>
</evidence>
<feature type="region of interest" description="Disordered" evidence="1">
    <location>
        <begin position="61"/>
        <end position="185"/>
    </location>
</feature>
<evidence type="ECO:0000313" key="2">
    <source>
        <dbReference type="EMBL" id="GAA2991729.1"/>
    </source>
</evidence>
<organism evidence="2 3">
    <name type="scientific">Streptosporangium longisporum</name>
    <dbReference type="NCBI Taxonomy" id="46187"/>
    <lineage>
        <taxon>Bacteria</taxon>
        <taxon>Bacillati</taxon>
        <taxon>Actinomycetota</taxon>
        <taxon>Actinomycetes</taxon>
        <taxon>Streptosporangiales</taxon>
        <taxon>Streptosporangiaceae</taxon>
        <taxon>Streptosporangium</taxon>
    </lineage>
</organism>
<feature type="compositionally biased region" description="Basic and acidic residues" evidence="1">
    <location>
        <begin position="1"/>
        <end position="10"/>
    </location>
</feature>
<keyword evidence="3" id="KW-1185">Reference proteome</keyword>
<name>A0ABN3XSE3_9ACTN</name>
<sequence>MDAFPFREDTGPPDVAPGVPGSVSCPPRRGPDGLPKAAGLPGADGLPEADVVPGVIEVVGRPPETGGFAGHPLAVVDSSGHRPALKDSDTSPSVVAGFAGRPSGAMSSDDAPSRIVGSDDPPPEVAGSDGPPSGAVNPKGRLSASVCRPGHRPSGEDSPGHPPSGWVATDGHSPPRAGRTADRTPFTAGEADRAEIAGEVDPQARASVARVSSGSRWTAPGGAARRNGRNRLTQMSQTAAGRCGAGICGPPARAAERMVTVANFVITHGLLGSMKDRGPRMRGRR</sequence>
<dbReference type="PROSITE" id="PS51257">
    <property type="entry name" value="PROKAR_LIPOPROTEIN"/>
    <property type="match status" value="1"/>
</dbReference>
<gene>
    <name evidence="2" type="ORF">GCM10017559_09740</name>
</gene>
<dbReference type="EMBL" id="BAAAWD010000006">
    <property type="protein sequence ID" value="GAA2991729.1"/>
    <property type="molecule type" value="Genomic_DNA"/>
</dbReference>
<evidence type="ECO:0000313" key="3">
    <source>
        <dbReference type="Proteomes" id="UP001499930"/>
    </source>
</evidence>
<protein>
    <submittedName>
        <fullName evidence="2">Uncharacterized protein</fullName>
    </submittedName>
</protein>
<dbReference type="Proteomes" id="UP001499930">
    <property type="component" value="Unassembled WGS sequence"/>
</dbReference>
<proteinExistence type="predicted"/>
<feature type="compositionally biased region" description="Low complexity" evidence="1">
    <location>
        <begin position="204"/>
        <end position="225"/>
    </location>
</feature>
<feature type="region of interest" description="Disordered" evidence="1">
    <location>
        <begin position="203"/>
        <end position="228"/>
    </location>
</feature>
<reference evidence="2 3" key="1">
    <citation type="journal article" date="2019" name="Int. J. Syst. Evol. Microbiol.">
        <title>The Global Catalogue of Microorganisms (GCM) 10K type strain sequencing project: providing services to taxonomists for standard genome sequencing and annotation.</title>
        <authorList>
            <consortium name="The Broad Institute Genomics Platform"/>
            <consortium name="The Broad Institute Genome Sequencing Center for Infectious Disease"/>
            <person name="Wu L."/>
            <person name="Ma J."/>
        </authorList>
    </citation>
    <scope>NUCLEOTIDE SEQUENCE [LARGE SCALE GENOMIC DNA]</scope>
    <source>
        <strain evidence="2 3">JCM 3106</strain>
    </source>
</reference>
<accession>A0ABN3XSE3</accession>